<keyword evidence="4" id="KW-1185">Reference proteome</keyword>
<evidence type="ECO:0000259" key="2">
    <source>
        <dbReference type="Pfam" id="PF10363"/>
    </source>
</evidence>
<proteinExistence type="inferred from homology"/>
<dbReference type="EMBL" id="JAPWDV010000003">
    <property type="protein sequence ID" value="KAJ6216158.1"/>
    <property type="molecule type" value="Genomic_DNA"/>
</dbReference>
<dbReference type="InterPro" id="IPR019451">
    <property type="entry name" value="Rtp1_C1"/>
</dbReference>
<feature type="domain" description="RNA polymerase II assembly factor Rtp1 C-terminal" evidence="2">
    <location>
        <begin position="814"/>
        <end position="922"/>
    </location>
</feature>
<name>A0A9Q0RHW8_BLOTA</name>
<dbReference type="Pfam" id="PF10363">
    <property type="entry name" value="RTP1_C1"/>
    <property type="match status" value="1"/>
</dbReference>
<protein>
    <recommendedName>
        <fullName evidence="2">RNA polymerase II assembly factor Rtp1 C-terminal domain-containing protein</fullName>
    </recommendedName>
</protein>
<dbReference type="Proteomes" id="UP001142055">
    <property type="component" value="Chromosome 3"/>
</dbReference>
<reference evidence="3" key="1">
    <citation type="submission" date="2022-12" db="EMBL/GenBank/DDBJ databases">
        <title>Genome assemblies of Blomia tropicalis.</title>
        <authorList>
            <person name="Cui Y."/>
        </authorList>
    </citation>
    <scope>NUCLEOTIDE SEQUENCE</scope>
    <source>
        <tissue evidence="3">Adult mites</tissue>
    </source>
</reference>
<dbReference type="InterPro" id="IPR039600">
    <property type="entry name" value="TANGO6/Rtp1"/>
</dbReference>
<dbReference type="GO" id="GO:0009306">
    <property type="term" value="P:protein secretion"/>
    <property type="evidence" value="ECO:0007669"/>
    <property type="project" value="TreeGrafter"/>
</dbReference>
<dbReference type="PANTHER" id="PTHR20959:SF1">
    <property type="entry name" value="TRANSPORT AND GOLGI ORGANIZATION PROTEIN 6 HOMOLOG"/>
    <property type="match status" value="1"/>
</dbReference>
<evidence type="ECO:0000313" key="3">
    <source>
        <dbReference type="EMBL" id="KAJ6216158.1"/>
    </source>
</evidence>
<dbReference type="OMA" id="CKANSIM"/>
<accession>A0A9Q0RHW8</accession>
<sequence>MTKRKKIESYFNIINSAMDCIIQKTTTKVEQECVMQNNIINSSIQSLLNESLELFAVCNESTSTPNNNGSVMSTLGVKIGTAANKCQTPIRSNPLIIGQLLKCLNHQWQQSSNDGINATIDSVKNLESAFVGEELQQDQSLLFIRMFTQTLTNAVVGITNLTMTITNDEIPNVNLLSTKQLELFSFTLAHIVRDIFFCPLSKYFQRLESLFTSSRNLTRCDHQQQWSHGGDQGLGDFDGNDCEQQLTPLKIFYLLYVQLLIESSSSSSTHISTLTSIHQTIRIHCLGPLLACFVIYRNKRLQCNKRKQSSMEHPLEMEIRLQFESYLAALPNQPFIIRELLALIGCKANSIMSPMLANMLYKYFTQPKGIQIVLRSILDSQASSEQETSVEKRIYNISQMIVELPIRDRTQYFKNIIAQIVTDLLVIQQQQPNQDDETPSRHKDDIYWRTGATLLDLILQQHSGYAHLIKTMIFDSINKLFVDGPNENDTRLVNDLKMAILIIHRLLLARVGTDEMIQFLAPLFFIRLEFENHIDPTKSVLDETISNLLSEVENSYILLDQCLHSDADKWFGRFKIVIQDSGQDHLSIYYQIKVEKRQTNNIMNVEQMEQVATLTEHILWLMPNSYRFQFFFHQFAKFSENNPPLMTAFLVSKLSESLLNRTISKSAEDSRENELINNGQSLQLISNTLERIINRLIINNNNNKNPNEYQPEVNDDYDEQCSLDFDNLQICISILSIFLDNLQVEENIFRDKHILEELRNCQLSLGRLLSKSYLIELINCRIDRIQTEEIYSKLDSITKINEPIQDKHTSDELEQCLVDLKHPLMPVRGHALITIKSLITRRHRSIESNRDRIISELKHCLLDNESYIYLAAINALSSFAIIHTDDILSLLLEQFSTETNRSLSDRLKTGEILLKLSQSIGDFANHYSKQFMGKLLHCIRSTSEEAIRISALSILGQYCAKLQYALKTYIVEVLSMIQSYARDPNLEVKRSAILCLRQLLQGLELETAIEIRHFRENIVNTLISYDNILDEVVLTNVTLARDELNRISSKLLESLIEESDEKYLDKTNMIPFR</sequence>
<dbReference type="PANTHER" id="PTHR20959">
    <property type="entry name" value="TRANSPORT AND GOLGI ORGANIZATION PROTEIN 6 FAMILY MEMBER"/>
    <property type="match status" value="1"/>
</dbReference>
<dbReference type="InterPro" id="IPR016024">
    <property type="entry name" value="ARM-type_fold"/>
</dbReference>
<dbReference type="InterPro" id="IPR011989">
    <property type="entry name" value="ARM-like"/>
</dbReference>
<evidence type="ECO:0000313" key="4">
    <source>
        <dbReference type="Proteomes" id="UP001142055"/>
    </source>
</evidence>
<organism evidence="3 4">
    <name type="scientific">Blomia tropicalis</name>
    <name type="common">Mite</name>
    <dbReference type="NCBI Taxonomy" id="40697"/>
    <lineage>
        <taxon>Eukaryota</taxon>
        <taxon>Metazoa</taxon>
        <taxon>Ecdysozoa</taxon>
        <taxon>Arthropoda</taxon>
        <taxon>Chelicerata</taxon>
        <taxon>Arachnida</taxon>
        <taxon>Acari</taxon>
        <taxon>Acariformes</taxon>
        <taxon>Sarcoptiformes</taxon>
        <taxon>Astigmata</taxon>
        <taxon>Glycyphagoidea</taxon>
        <taxon>Echimyopodidae</taxon>
        <taxon>Blomia</taxon>
    </lineage>
</organism>
<dbReference type="SUPFAM" id="SSF48371">
    <property type="entry name" value="ARM repeat"/>
    <property type="match status" value="1"/>
</dbReference>
<dbReference type="AlphaFoldDB" id="A0A9Q0RHW8"/>
<comment type="similarity">
    <text evidence="1">Belongs to the Tango6 family.</text>
</comment>
<evidence type="ECO:0000256" key="1">
    <source>
        <dbReference type="ARBA" id="ARBA00005724"/>
    </source>
</evidence>
<dbReference type="Gene3D" id="1.25.10.10">
    <property type="entry name" value="Leucine-rich Repeat Variant"/>
    <property type="match status" value="1"/>
</dbReference>
<gene>
    <name evidence="3" type="ORF">RDWZM_007315</name>
</gene>
<comment type="caution">
    <text evidence="3">The sequence shown here is derived from an EMBL/GenBank/DDBJ whole genome shotgun (WGS) entry which is preliminary data.</text>
</comment>